<evidence type="ECO:0000256" key="2">
    <source>
        <dbReference type="SAM" id="Phobius"/>
    </source>
</evidence>
<keyword evidence="2" id="KW-0812">Transmembrane</keyword>
<feature type="compositionally biased region" description="Acidic residues" evidence="1">
    <location>
        <begin position="342"/>
        <end position="354"/>
    </location>
</feature>
<dbReference type="Proteomes" id="UP000193240">
    <property type="component" value="Unassembled WGS sequence"/>
</dbReference>
<feature type="region of interest" description="Disordered" evidence="1">
    <location>
        <begin position="335"/>
        <end position="357"/>
    </location>
</feature>
<evidence type="ECO:0000313" key="4">
    <source>
        <dbReference type="Proteomes" id="UP000193240"/>
    </source>
</evidence>
<evidence type="ECO:0000313" key="3">
    <source>
        <dbReference type="EMBL" id="OSS45496.1"/>
    </source>
</evidence>
<sequence length="662" mass="73005">MALKGLFVAINASNGLVKTLFMPTWYLLLLSPFILSVAYWYGLGQILQDFVGEEFSWFDILPQFAISAVFVLLPTRLLSGSKSTSKSKNGGKSRVQSLPYWIPGIQHLGNIVSGQQEWLKGVRDASVHSIVSYKAAGARHVVLLTSALLEEYHRKCGNLAEHEASRWAILCNAFGLPKTYEQEYLRLQPKINEAVNKDILGTQSTEALVTESCRILTQTLPDLITFNSSIVDQMQWERVASVELTDGTSEVECDFFTLINDFVCNTVLGPITGTQFPESYQLLASDLADFNKHFYALSLGIPRLSPIQGLPTAALAKKRLAVNFTRLFTELTHPKVRRAPTDDDESMSEEETDADTSTPLATLNQLFTKHDVPIPARASLALDMIHSIVAEVVPIVFWTLVNIYPSSVAQDDQTTPFAKIKEETRSWAYAIQPPSIHPLFPAPPEISFTSSAKPHDTTAFPHLRSSISEARRLYGSCATMYTTSNLTSLDEKSLSPGAHESWELEAGSHIDVGLSRSLINSSASEFPSPEIFMPDRFIDTVPGPSIIPPSDASAPYKTALLISIVAGVVQLWDITPAPKKSFMEKMIEVRDEVHAGAAAMAEEGKAKKSNSRVGKEGEERKTGVWVLPKAVDAASVKVPNGDIRVRIRRREDLPAPKVPRKR</sequence>
<organism evidence="3 4">
    <name type="scientific">Epicoccum nigrum</name>
    <name type="common">Soil fungus</name>
    <name type="synonym">Epicoccum purpurascens</name>
    <dbReference type="NCBI Taxonomy" id="105696"/>
    <lineage>
        <taxon>Eukaryota</taxon>
        <taxon>Fungi</taxon>
        <taxon>Dikarya</taxon>
        <taxon>Ascomycota</taxon>
        <taxon>Pezizomycotina</taxon>
        <taxon>Dothideomycetes</taxon>
        <taxon>Pleosporomycetidae</taxon>
        <taxon>Pleosporales</taxon>
        <taxon>Pleosporineae</taxon>
        <taxon>Didymellaceae</taxon>
        <taxon>Epicoccum</taxon>
    </lineage>
</organism>
<dbReference type="Gene3D" id="1.10.630.10">
    <property type="entry name" value="Cytochrome P450"/>
    <property type="match status" value="1"/>
</dbReference>
<dbReference type="PANTHER" id="PTHR24306:SF7">
    <property type="entry name" value="AHBB"/>
    <property type="match status" value="1"/>
</dbReference>
<reference evidence="3 4" key="1">
    <citation type="journal article" date="2017" name="Genome Announc.">
        <title>Genome sequence of the saprophytic ascomycete Epicoccum nigrum ICMP 19927 strain isolated from New Zealand.</title>
        <authorList>
            <person name="Fokin M."/>
            <person name="Fleetwood D."/>
            <person name="Weir B.S."/>
            <person name="Villas-Boas S.G."/>
        </authorList>
    </citation>
    <scope>NUCLEOTIDE SEQUENCE [LARGE SCALE GENOMIC DNA]</scope>
    <source>
        <strain evidence="3 4">ICMP 19927</strain>
    </source>
</reference>
<proteinExistence type="predicted"/>
<name>A0A1Y2LNH2_EPING</name>
<feature type="transmembrane region" description="Helical" evidence="2">
    <location>
        <begin position="20"/>
        <end position="40"/>
    </location>
</feature>
<dbReference type="GO" id="GO:0004497">
    <property type="term" value="F:monooxygenase activity"/>
    <property type="evidence" value="ECO:0007669"/>
    <property type="project" value="InterPro"/>
</dbReference>
<dbReference type="InterPro" id="IPR036396">
    <property type="entry name" value="Cyt_P450_sf"/>
</dbReference>
<dbReference type="EMBL" id="KZ107854">
    <property type="protein sequence ID" value="OSS45496.1"/>
    <property type="molecule type" value="Genomic_DNA"/>
</dbReference>
<dbReference type="PANTHER" id="PTHR24306">
    <property type="match status" value="1"/>
</dbReference>
<dbReference type="OMA" id="NEFCCNA"/>
<keyword evidence="4" id="KW-1185">Reference proteome</keyword>
<evidence type="ECO:0000256" key="1">
    <source>
        <dbReference type="SAM" id="MobiDB-lite"/>
    </source>
</evidence>
<accession>A0A1Y2LNH2</accession>
<keyword evidence="2" id="KW-0472">Membrane</keyword>
<gene>
    <name evidence="3" type="ORF">B5807_10308</name>
</gene>
<dbReference type="InParanoid" id="A0A1Y2LNH2"/>
<feature type="region of interest" description="Disordered" evidence="1">
    <location>
        <begin position="600"/>
        <end position="620"/>
    </location>
</feature>
<dbReference type="GO" id="GO:0016705">
    <property type="term" value="F:oxidoreductase activity, acting on paired donors, with incorporation or reduction of molecular oxygen"/>
    <property type="evidence" value="ECO:0007669"/>
    <property type="project" value="InterPro"/>
</dbReference>
<dbReference type="GO" id="GO:0020037">
    <property type="term" value="F:heme binding"/>
    <property type="evidence" value="ECO:0007669"/>
    <property type="project" value="InterPro"/>
</dbReference>
<dbReference type="AlphaFoldDB" id="A0A1Y2LNH2"/>
<dbReference type="GO" id="GO:0005506">
    <property type="term" value="F:iron ion binding"/>
    <property type="evidence" value="ECO:0007669"/>
    <property type="project" value="InterPro"/>
</dbReference>
<protein>
    <submittedName>
        <fullName evidence="3">Uncharacterized protein</fullName>
    </submittedName>
</protein>
<keyword evidence="2" id="KW-1133">Transmembrane helix</keyword>